<keyword evidence="5" id="KW-1185">Reference proteome</keyword>
<gene>
    <name evidence="4" type="primary">RAB11A</name>
    <name evidence="4" type="ORF">AVEN_151338_1</name>
</gene>
<dbReference type="AlphaFoldDB" id="A0A4Y2EDE3"/>
<keyword evidence="2" id="KW-0547">Nucleotide-binding</keyword>
<dbReference type="GO" id="GO:0005525">
    <property type="term" value="F:GTP binding"/>
    <property type="evidence" value="ECO:0007669"/>
    <property type="project" value="InterPro"/>
</dbReference>
<dbReference type="FunFam" id="3.40.50.300:FF:001462">
    <property type="entry name" value="Small GTP-binding protein, putative"/>
    <property type="match status" value="1"/>
</dbReference>
<dbReference type="CDD" id="cd00154">
    <property type="entry name" value="Rab"/>
    <property type="match status" value="1"/>
</dbReference>
<evidence type="ECO:0000256" key="1">
    <source>
        <dbReference type="ARBA" id="ARBA00006270"/>
    </source>
</evidence>
<feature type="compositionally biased region" description="Polar residues" evidence="3">
    <location>
        <begin position="191"/>
        <end position="208"/>
    </location>
</feature>
<dbReference type="EMBL" id="BGPR01000548">
    <property type="protein sequence ID" value="GBM25864.1"/>
    <property type="molecule type" value="Genomic_DNA"/>
</dbReference>
<dbReference type="OrthoDB" id="6412633at2759"/>
<comment type="caution">
    <text evidence="4">The sequence shown here is derived from an EMBL/GenBank/DDBJ whole genome shotgun (WGS) entry which is preliminary data.</text>
</comment>
<dbReference type="Gene3D" id="3.40.50.300">
    <property type="entry name" value="P-loop containing nucleotide triphosphate hydrolases"/>
    <property type="match status" value="1"/>
</dbReference>
<dbReference type="SUPFAM" id="SSF52540">
    <property type="entry name" value="P-loop containing nucleoside triphosphate hydrolases"/>
    <property type="match status" value="1"/>
</dbReference>
<proteinExistence type="inferred from homology"/>
<dbReference type="PROSITE" id="PS51419">
    <property type="entry name" value="RAB"/>
    <property type="match status" value="1"/>
</dbReference>
<dbReference type="PRINTS" id="PR00449">
    <property type="entry name" value="RASTRNSFRMNG"/>
</dbReference>
<dbReference type="Proteomes" id="UP000499080">
    <property type="component" value="Unassembled WGS sequence"/>
</dbReference>
<evidence type="ECO:0000256" key="3">
    <source>
        <dbReference type="SAM" id="MobiDB-lite"/>
    </source>
</evidence>
<name>A0A4Y2EDE3_ARAVE</name>
<feature type="region of interest" description="Disordered" evidence="3">
    <location>
        <begin position="172"/>
        <end position="220"/>
    </location>
</feature>
<sequence>MDLNRSIKIVTLGDSNVGKSALLLRFVKKTFYENNPMTLVDILQTQMNIENKTVDLFLWDTGGQERFKSLVSNYFRLADGALLVYDVTKTRTFTELPGWLSLLRAVNDKAVVVIVGNKTDQVDLKDVSITAVKEFAAWHKLDFVETSAKTGENVEQLFQLLAKKILRSISSTSSNEGSEDIEVAKDFAHSPNFQQDDTQEKVLQSKSVQEVPDGKKKQCC</sequence>
<dbReference type="PANTHER" id="PTHR47978">
    <property type="match status" value="1"/>
</dbReference>
<evidence type="ECO:0000313" key="5">
    <source>
        <dbReference type="Proteomes" id="UP000499080"/>
    </source>
</evidence>
<evidence type="ECO:0000313" key="4">
    <source>
        <dbReference type="EMBL" id="GBM25864.1"/>
    </source>
</evidence>
<dbReference type="SMART" id="SM00173">
    <property type="entry name" value="RAS"/>
    <property type="match status" value="1"/>
</dbReference>
<accession>A0A4Y2EDE3</accession>
<dbReference type="SMART" id="SM00176">
    <property type="entry name" value="RAN"/>
    <property type="match status" value="1"/>
</dbReference>
<dbReference type="InterPro" id="IPR005225">
    <property type="entry name" value="Small_GTP-bd"/>
</dbReference>
<dbReference type="Pfam" id="PF00071">
    <property type="entry name" value="Ras"/>
    <property type="match status" value="1"/>
</dbReference>
<dbReference type="SMART" id="SM00174">
    <property type="entry name" value="RHO"/>
    <property type="match status" value="1"/>
</dbReference>
<dbReference type="PROSITE" id="PS51421">
    <property type="entry name" value="RAS"/>
    <property type="match status" value="1"/>
</dbReference>
<comment type="similarity">
    <text evidence="1">Belongs to the small GTPase superfamily. Rab family.</text>
</comment>
<dbReference type="InterPro" id="IPR001806">
    <property type="entry name" value="Small_GTPase"/>
</dbReference>
<dbReference type="SMART" id="SM00175">
    <property type="entry name" value="RAB"/>
    <property type="match status" value="1"/>
</dbReference>
<organism evidence="4 5">
    <name type="scientific">Araneus ventricosus</name>
    <name type="common">Orbweaver spider</name>
    <name type="synonym">Epeira ventricosa</name>
    <dbReference type="NCBI Taxonomy" id="182803"/>
    <lineage>
        <taxon>Eukaryota</taxon>
        <taxon>Metazoa</taxon>
        <taxon>Ecdysozoa</taxon>
        <taxon>Arthropoda</taxon>
        <taxon>Chelicerata</taxon>
        <taxon>Arachnida</taxon>
        <taxon>Araneae</taxon>
        <taxon>Araneomorphae</taxon>
        <taxon>Entelegynae</taxon>
        <taxon>Araneoidea</taxon>
        <taxon>Araneidae</taxon>
        <taxon>Araneus</taxon>
    </lineage>
</organism>
<reference evidence="4 5" key="1">
    <citation type="journal article" date="2019" name="Sci. Rep.">
        <title>Orb-weaving spider Araneus ventricosus genome elucidates the spidroin gene catalogue.</title>
        <authorList>
            <person name="Kono N."/>
            <person name="Nakamura H."/>
            <person name="Ohtoshi R."/>
            <person name="Moran D.A.P."/>
            <person name="Shinohara A."/>
            <person name="Yoshida Y."/>
            <person name="Fujiwara M."/>
            <person name="Mori M."/>
            <person name="Tomita M."/>
            <person name="Arakawa K."/>
        </authorList>
    </citation>
    <scope>NUCLEOTIDE SEQUENCE [LARGE SCALE GENOMIC DNA]</scope>
</reference>
<protein>
    <submittedName>
        <fullName evidence="4">Ras-related protein Rab11A</fullName>
    </submittedName>
</protein>
<evidence type="ECO:0000256" key="2">
    <source>
        <dbReference type="ARBA" id="ARBA00022741"/>
    </source>
</evidence>
<dbReference type="InterPro" id="IPR027417">
    <property type="entry name" value="P-loop_NTPase"/>
</dbReference>
<dbReference type="NCBIfam" id="TIGR00231">
    <property type="entry name" value="small_GTP"/>
    <property type="match status" value="1"/>
</dbReference>
<dbReference type="GO" id="GO:0003924">
    <property type="term" value="F:GTPase activity"/>
    <property type="evidence" value="ECO:0007669"/>
    <property type="project" value="InterPro"/>
</dbReference>